<sequence length="50" mass="5501">MASNLLNLLVIWDASHLLMPLVLSTPLISILSTPLMILILSNLLMLFPTV</sequence>
<accession>A0A0A9F767</accession>
<proteinExistence type="predicted"/>
<protein>
    <submittedName>
        <fullName evidence="2">Uncharacterized protein</fullName>
    </submittedName>
</protein>
<reference evidence="2" key="1">
    <citation type="submission" date="2014-09" db="EMBL/GenBank/DDBJ databases">
        <authorList>
            <person name="Magalhaes I.L.F."/>
            <person name="Oliveira U."/>
            <person name="Santos F.R."/>
            <person name="Vidigal T.H.D.A."/>
            <person name="Brescovit A.D."/>
            <person name="Santos A.J."/>
        </authorList>
    </citation>
    <scope>NUCLEOTIDE SEQUENCE</scope>
    <source>
        <tissue evidence="2">Shoot tissue taken approximately 20 cm above the soil surface</tissue>
    </source>
</reference>
<dbReference type="EMBL" id="GBRH01190847">
    <property type="protein sequence ID" value="JAE07049.1"/>
    <property type="molecule type" value="Transcribed_RNA"/>
</dbReference>
<organism evidence="2">
    <name type="scientific">Arundo donax</name>
    <name type="common">Giant reed</name>
    <name type="synonym">Donax arundinaceus</name>
    <dbReference type="NCBI Taxonomy" id="35708"/>
    <lineage>
        <taxon>Eukaryota</taxon>
        <taxon>Viridiplantae</taxon>
        <taxon>Streptophyta</taxon>
        <taxon>Embryophyta</taxon>
        <taxon>Tracheophyta</taxon>
        <taxon>Spermatophyta</taxon>
        <taxon>Magnoliopsida</taxon>
        <taxon>Liliopsida</taxon>
        <taxon>Poales</taxon>
        <taxon>Poaceae</taxon>
        <taxon>PACMAD clade</taxon>
        <taxon>Arundinoideae</taxon>
        <taxon>Arundineae</taxon>
        <taxon>Arundo</taxon>
    </lineage>
</organism>
<keyword evidence="1" id="KW-0812">Transmembrane</keyword>
<feature type="transmembrane region" description="Helical" evidence="1">
    <location>
        <begin position="27"/>
        <end position="47"/>
    </location>
</feature>
<name>A0A0A9F767_ARUDO</name>
<keyword evidence="1" id="KW-1133">Transmembrane helix</keyword>
<keyword evidence="1" id="KW-0472">Membrane</keyword>
<reference evidence="2" key="2">
    <citation type="journal article" date="2015" name="Data Brief">
        <title>Shoot transcriptome of the giant reed, Arundo donax.</title>
        <authorList>
            <person name="Barrero R.A."/>
            <person name="Guerrero F.D."/>
            <person name="Moolhuijzen P."/>
            <person name="Goolsby J.A."/>
            <person name="Tidwell J."/>
            <person name="Bellgard S.E."/>
            <person name="Bellgard M.I."/>
        </authorList>
    </citation>
    <scope>NUCLEOTIDE SEQUENCE</scope>
    <source>
        <tissue evidence="2">Shoot tissue taken approximately 20 cm above the soil surface</tissue>
    </source>
</reference>
<evidence type="ECO:0000256" key="1">
    <source>
        <dbReference type="SAM" id="Phobius"/>
    </source>
</evidence>
<evidence type="ECO:0000313" key="2">
    <source>
        <dbReference type="EMBL" id="JAE07049.1"/>
    </source>
</evidence>
<dbReference type="AlphaFoldDB" id="A0A0A9F767"/>